<dbReference type="RefSeq" id="WP_211332417.1">
    <property type="nucleotide sequence ID" value="NZ_RKHO01000001.1"/>
</dbReference>
<name>A0A3N2CRK7_9ACTN</name>
<sequence length="323" mass="33236">MAQHRGQHRATHRGDRRVGDARAATPVVGRRRAETPPSLLARASSSVRTGARGVVPSLSSLATSVGTAAGPRWRHRLAVLPSALGVVALVAAGTGAVAAGEELPGPRAVTAAAQARAISAGTDGQGAVRSTQVDDREAAISRDSERQALQDAAEVRLQRAAEEQAAERNAELKQLGRAAEARAGEIAEKAENAWVLPTTGYRLTARFGMAGGLWSSDHTGLDFAAPAGTPIVAVASGTIKETGYAGAYGNRTIMTLADGTEVYYCHQTSIGVSPGDKVIAGQQIGTVGSTGNSTGPHLHLEVRPGGGDPVDPYQALTFHGLKP</sequence>
<comment type="caution">
    <text evidence="3">The sequence shown here is derived from an EMBL/GenBank/DDBJ whole genome shotgun (WGS) entry which is preliminary data.</text>
</comment>
<dbReference type="Proteomes" id="UP000281738">
    <property type="component" value="Unassembled WGS sequence"/>
</dbReference>
<evidence type="ECO:0000256" key="1">
    <source>
        <dbReference type="SAM" id="MobiDB-lite"/>
    </source>
</evidence>
<evidence type="ECO:0000313" key="3">
    <source>
        <dbReference type="EMBL" id="ROR90159.1"/>
    </source>
</evidence>
<dbReference type="CDD" id="cd12797">
    <property type="entry name" value="M23_peptidase"/>
    <property type="match status" value="1"/>
</dbReference>
<dbReference type="FunFam" id="2.70.70.10:FF:000013">
    <property type="entry name" value="Peptidase family M23"/>
    <property type="match status" value="1"/>
</dbReference>
<dbReference type="InterPro" id="IPR016047">
    <property type="entry name" value="M23ase_b-sheet_dom"/>
</dbReference>
<feature type="compositionally biased region" description="Basic and acidic residues" evidence="1">
    <location>
        <begin position="132"/>
        <end position="145"/>
    </location>
</feature>
<feature type="region of interest" description="Disordered" evidence="1">
    <location>
        <begin position="1"/>
        <end position="37"/>
    </location>
</feature>
<dbReference type="EMBL" id="RKHO01000001">
    <property type="protein sequence ID" value="ROR90159.1"/>
    <property type="molecule type" value="Genomic_DNA"/>
</dbReference>
<organism evidence="3 4">
    <name type="scientific">Nocardioides aurantiacus</name>
    <dbReference type="NCBI Taxonomy" id="86796"/>
    <lineage>
        <taxon>Bacteria</taxon>
        <taxon>Bacillati</taxon>
        <taxon>Actinomycetota</taxon>
        <taxon>Actinomycetes</taxon>
        <taxon>Propionibacteriales</taxon>
        <taxon>Nocardioidaceae</taxon>
        <taxon>Nocardioides</taxon>
    </lineage>
</organism>
<dbReference type="GO" id="GO:0004222">
    <property type="term" value="F:metalloendopeptidase activity"/>
    <property type="evidence" value="ECO:0007669"/>
    <property type="project" value="TreeGrafter"/>
</dbReference>
<dbReference type="SUPFAM" id="SSF51261">
    <property type="entry name" value="Duplicated hybrid motif"/>
    <property type="match status" value="1"/>
</dbReference>
<dbReference type="Pfam" id="PF01551">
    <property type="entry name" value="Peptidase_M23"/>
    <property type="match status" value="1"/>
</dbReference>
<protein>
    <submittedName>
        <fullName evidence="3">Murein DD-endopeptidase MepM/ murein hydrolase activator NlpD</fullName>
    </submittedName>
</protein>
<dbReference type="InterPro" id="IPR011055">
    <property type="entry name" value="Dup_hybrid_motif"/>
</dbReference>
<dbReference type="Gene3D" id="2.70.70.10">
    <property type="entry name" value="Glucose Permease (Domain IIA)"/>
    <property type="match status" value="1"/>
</dbReference>
<keyword evidence="3" id="KW-0378">Hydrolase</keyword>
<feature type="region of interest" description="Disordered" evidence="1">
    <location>
        <begin position="121"/>
        <end position="145"/>
    </location>
</feature>
<feature type="compositionally biased region" description="Basic residues" evidence="1">
    <location>
        <begin position="1"/>
        <end position="11"/>
    </location>
</feature>
<evidence type="ECO:0000259" key="2">
    <source>
        <dbReference type="Pfam" id="PF01551"/>
    </source>
</evidence>
<keyword evidence="4" id="KW-1185">Reference proteome</keyword>
<gene>
    <name evidence="3" type="ORF">EDD33_0994</name>
</gene>
<evidence type="ECO:0000313" key="4">
    <source>
        <dbReference type="Proteomes" id="UP000281738"/>
    </source>
</evidence>
<proteinExistence type="predicted"/>
<dbReference type="InterPro" id="IPR050570">
    <property type="entry name" value="Cell_wall_metabolism_enzyme"/>
</dbReference>
<reference evidence="3 4" key="1">
    <citation type="submission" date="2018-11" db="EMBL/GenBank/DDBJ databases">
        <title>Sequencing the genomes of 1000 actinobacteria strains.</title>
        <authorList>
            <person name="Klenk H.-P."/>
        </authorList>
    </citation>
    <scope>NUCLEOTIDE SEQUENCE [LARGE SCALE GENOMIC DNA]</scope>
    <source>
        <strain evidence="3 4">DSM 12652</strain>
    </source>
</reference>
<dbReference type="PANTHER" id="PTHR21666">
    <property type="entry name" value="PEPTIDASE-RELATED"/>
    <property type="match status" value="1"/>
</dbReference>
<feature type="domain" description="M23ase beta-sheet core" evidence="2">
    <location>
        <begin position="217"/>
        <end position="312"/>
    </location>
</feature>
<accession>A0A3N2CRK7</accession>
<dbReference type="AlphaFoldDB" id="A0A3N2CRK7"/>
<dbReference type="PANTHER" id="PTHR21666:SF270">
    <property type="entry name" value="MUREIN HYDROLASE ACTIVATOR ENVC"/>
    <property type="match status" value="1"/>
</dbReference>